<organism evidence="10 11">
    <name type="scientific">Oryzomonas rubra</name>
    <dbReference type="NCBI Taxonomy" id="2509454"/>
    <lineage>
        <taxon>Bacteria</taxon>
        <taxon>Pseudomonadati</taxon>
        <taxon>Thermodesulfobacteriota</taxon>
        <taxon>Desulfuromonadia</taxon>
        <taxon>Geobacterales</taxon>
        <taxon>Geobacteraceae</taxon>
        <taxon>Oryzomonas</taxon>
    </lineage>
</organism>
<comment type="subcellular location">
    <subcellularLocation>
        <location evidence="1 9">Cell membrane</location>
        <topology evidence="1 9">Single-pass membrane protein</topology>
    </subcellularLocation>
</comment>
<dbReference type="AlphaFoldDB" id="A0A5A9XI30"/>
<dbReference type="RefSeq" id="WP_149307241.1">
    <property type="nucleotide sequence ID" value="NZ_SRSD01000004.1"/>
</dbReference>
<dbReference type="HAMAP" id="MF_00236">
    <property type="entry name" value="TatA_E"/>
    <property type="match status" value="1"/>
</dbReference>
<dbReference type="EMBL" id="SRSD01000004">
    <property type="protein sequence ID" value="KAA0892303.1"/>
    <property type="molecule type" value="Genomic_DNA"/>
</dbReference>
<gene>
    <name evidence="9" type="primary">tatA</name>
    <name evidence="10" type="ORF">ET418_08920</name>
</gene>
<evidence type="ECO:0000256" key="8">
    <source>
        <dbReference type="ARBA" id="ARBA00023136"/>
    </source>
</evidence>
<dbReference type="GO" id="GO:0008320">
    <property type="term" value="F:protein transmembrane transporter activity"/>
    <property type="evidence" value="ECO:0007669"/>
    <property type="project" value="UniProtKB-UniRule"/>
</dbReference>
<dbReference type="GO" id="GO:0043953">
    <property type="term" value="P:protein transport by the Tat complex"/>
    <property type="evidence" value="ECO:0007669"/>
    <property type="project" value="UniProtKB-UniRule"/>
</dbReference>
<keyword evidence="5 9" id="KW-0653">Protein transport</keyword>
<comment type="function">
    <text evidence="9">Part of the twin-arginine translocation (Tat) system that transports large folded proteins containing a characteristic twin-arginine motif in their signal peptide across membranes. TatA could form the protein-conducting channel of the Tat system.</text>
</comment>
<evidence type="ECO:0000256" key="5">
    <source>
        <dbReference type="ARBA" id="ARBA00022927"/>
    </source>
</evidence>
<evidence type="ECO:0000256" key="3">
    <source>
        <dbReference type="ARBA" id="ARBA00022475"/>
    </source>
</evidence>
<keyword evidence="8 9" id="KW-0472">Membrane</keyword>
<dbReference type="Pfam" id="PF02416">
    <property type="entry name" value="TatA_B_E"/>
    <property type="match status" value="1"/>
</dbReference>
<evidence type="ECO:0000313" key="11">
    <source>
        <dbReference type="Proteomes" id="UP000324298"/>
    </source>
</evidence>
<keyword evidence="3 9" id="KW-1003">Cell membrane</keyword>
<comment type="similarity">
    <text evidence="9">Belongs to the TatA/E family.</text>
</comment>
<dbReference type="InterPro" id="IPR003369">
    <property type="entry name" value="TatA/B/E"/>
</dbReference>
<dbReference type="PRINTS" id="PR01506">
    <property type="entry name" value="TATBPROTEIN"/>
</dbReference>
<evidence type="ECO:0000256" key="6">
    <source>
        <dbReference type="ARBA" id="ARBA00022989"/>
    </source>
</evidence>
<sequence>MFGFGVPELLIVLAIVMVVFGVSRLPELGGALGKTIRNFRKASEGKDEIEIKLKEAV</sequence>
<dbReference type="GO" id="GO:0033281">
    <property type="term" value="C:TAT protein transport complex"/>
    <property type="evidence" value="ECO:0007669"/>
    <property type="project" value="UniProtKB-UniRule"/>
</dbReference>
<dbReference type="Proteomes" id="UP000324298">
    <property type="component" value="Unassembled WGS sequence"/>
</dbReference>
<proteinExistence type="inferred from homology"/>
<keyword evidence="6 9" id="KW-1133">Transmembrane helix</keyword>
<evidence type="ECO:0000256" key="4">
    <source>
        <dbReference type="ARBA" id="ARBA00022692"/>
    </source>
</evidence>
<keyword evidence="7 9" id="KW-0811">Translocation</keyword>
<protein>
    <recommendedName>
        <fullName evidence="9">Sec-independent protein translocase protein TatA</fullName>
    </recommendedName>
</protein>
<dbReference type="Gene3D" id="1.20.5.3310">
    <property type="match status" value="1"/>
</dbReference>
<dbReference type="NCBIfam" id="TIGR01411">
    <property type="entry name" value="tatAE"/>
    <property type="match status" value="1"/>
</dbReference>
<dbReference type="PANTHER" id="PTHR42982:SF1">
    <property type="entry name" value="SEC-INDEPENDENT PROTEIN TRANSLOCASE PROTEIN TATA"/>
    <property type="match status" value="1"/>
</dbReference>
<dbReference type="PANTHER" id="PTHR42982">
    <property type="entry name" value="SEC-INDEPENDENT PROTEIN TRANSLOCASE PROTEIN TATA"/>
    <property type="match status" value="1"/>
</dbReference>
<evidence type="ECO:0000313" key="10">
    <source>
        <dbReference type="EMBL" id="KAA0892303.1"/>
    </source>
</evidence>
<name>A0A5A9XI30_9BACT</name>
<comment type="subunit">
    <text evidence="9">Forms a complex with TatC.</text>
</comment>
<evidence type="ECO:0000256" key="2">
    <source>
        <dbReference type="ARBA" id="ARBA00022448"/>
    </source>
</evidence>
<keyword evidence="2 9" id="KW-0813">Transport</keyword>
<evidence type="ECO:0000256" key="1">
    <source>
        <dbReference type="ARBA" id="ARBA00004162"/>
    </source>
</evidence>
<dbReference type="OrthoDB" id="9813726at2"/>
<keyword evidence="11" id="KW-1185">Reference proteome</keyword>
<evidence type="ECO:0000256" key="9">
    <source>
        <dbReference type="HAMAP-Rule" id="MF_00236"/>
    </source>
</evidence>
<feature type="transmembrane region" description="Helical" evidence="9">
    <location>
        <begin position="6"/>
        <end position="25"/>
    </location>
</feature>
<comment type="caution">
    <text evidence="10">The sequence shown here is derived from an EMBL/GenBank/DDBJ whole genome shotgun (WGS) entry which is preliminary data.</text>
</comment>
<accession>A0A5A9XI30</accession>
<reference evidence="10 11" key="1">
    <citation type="submission" date="2019-04" db="EMBL/GenBank/DDBJ databases">
        <title>Geobacter ruber sp. nov., ferric-reducing bacteria isolated from paddy soil.</title>
        <authorList>
            <person name="Xu Z."/>
            <person name="Masuda Y."/>
            <person name="Itoh H."/>
            <person name="Senoo K."/>
        </authorList>
    </citation>
    <scope>NUCLEOTIDE SEQUENCE [LARGE SCALE GENOMIC DNA]</scope>
    <source>
        <strain evidence="10 11">Red88</strain>
    </source>
</reference>
<dbReference type="InterPro" id="IPR006312">
    <property type="entry name" value="TatA/E"/>
</dbReference>
<evidence type="ECO:0000256" key="7">
    <source>
        <dbReference type="ARBA" id="ARBA00023010"/>
    </source>
</evidence>
<keyword evidence="4 9" id="KW-0812">Transmembrane</keyword>